<dbReference type="NCBIfam" id="TIGR00797">
    <property type="entry name" value="matE"/>
    <property type="match status" value="1"/>
</dbReference>
<evidence type="ECO:0000256" key="10">
    <source>
        <dbReference type="SAM" id="Phobius"/>
    </source>
</evidence>
<keyword evidence="4" id="KW-1003">Cell membrane</keyword>
<dbReference type="InterPro" id="IPR002528">
    <property type="entry name" value="MATE_fam"/>
</dbReference>
<dbReference type="Proteomes" id="UP000001887">
    <property type="component" value="Chromosome"/>
</dbReference>
<dbReference type="KEGG" id="psl:Psta_2473"/>
<protein>
    <recommendedName>
        <fullName evidence="9">Multidrug-efflux transporter</fullName>
    </recommendedName>
</protein>
<dbReference type="HOGENOM" id="CLU_012893_6_5_0"/>
<dbReference type="eggNOG" id="COG0534">
    <property type="taxonomic scope" value="Bacteria"/>
</dbReference>
<keyword evidence="5 10" id="KW-0812">Transmembrane</keyword>
<dbReference type="Pfam" id="PF01554">
    <property type="entry name" value="MatE"/>
    <property type="match status" value="2"/>
</dbReference>
<dbReference type="GO" id="GO:0005886">
    <property type="term" value="C:plasma membrane"/>
    <property type="evidence" value="ECO:0007669"/>
    <property type="project" value="UniProtKB-SubCell"/>
</dbReference>
<dbReference type="InterPro" id="IPR048279">
    <property type="entry name" value="MdtK-like"/>
</dbReference>
<feature type="transmembrane region" description="Helical" evidence="10">
    <location>
        <begin position="284"/>
        <end position="307"/>
    </location>
</feature>
<proteinExistence type="predicted"/>
<feature type="transmembrane region" description="Helical" evidence="10">
    <location>
        <begin position="247"/>
        <end position="272"/>
    </location>
</feature>
<keyword evidence="12" id="KW-1185">Reference proteome</keyword>
<feature type="transmembrane region" description="Helical" evidence="10">
    <location>
        <begin position="25"/>
        <end position="45"/>
    </location>
</feature>
<keyword evidence="6 10" id="KW-1133">Transmembrane helix</keyword>
<evidence type="ECO:0000313" key="12">
    <source>
        <dbReference type="Proteomes" id="UP000001887"/>
    </source>
</evidence>
<feature type="transmembrane region" description="Helical" evidence="10">
    <location>
        <begin position="65"/>
        <end position="86"/>
    </location>
</feature>
<organism evidence="11 12">
    <name type="scientific">Pirellula staleyi (strain ATCC 27377 / DSM 6068 / ICPB 4128)</name>
    <name type="common">Pirella staleyi</name>
    <dbReference type="NCBI Taxonomy" id="530564"/>
    <lineage>
        <taxon>Bacteria</taxon>
        <taxon>Pseudomonadati</taxon>
        <taxon>Planctomycetota</taxon>
        <taxon>Planctomycetia</taxon>
        <taxon>Pirellulales</taxon>
        <taxon>Pirellulaceae</taxon>
        <taxon>Pirellula</taxon>
    </lineage>
</organism>
<dbReference type="STRING" id="530564.Psta_2473"/>
<keyword evidence="2" id="KW-0813">Transport</keyword>
<feature type="transmembrane region" description="Helical" evidence="10">
    <location>
        <begin position="431"/>
        <end position="451"/>
    </location>
</feature>
<dbReference type="PANTHER" id="PTHR43298">
    <property type="entry name" value="MULTIDRUG RESISTANCE PROTEIN NORM-RELATED"/>
    <property type="match status" value="1"/>
</dbReference>
<keyword evidence="8 10" id="KW-0472">Membrane</keyword>
<dbReference type="PANTHER" id="PTHR43298:SF2">
    <property type="entry name" value="FMN_FAD EXPORTER YEEO-RELATED"/>
    <property type="match status" value="1"/>
</dbReference>
<evidence type="ECO:0000256" key="6">
    <source>
        <dbReference type="ARBA" id="ARBA00022989"/>
    </source>
</evidence>
<evidence type="ECO:0000256" key="2">
    <source>
        <dbReference type="ARBA" id="ARBA00022448"/>
    </source>
</evidence>
<dbReference type="GO" id="GO:0042910">
    <property type="term" value="F:xenobiotic transmembrane transporter activity"/>
    <property type="evidence" value="ECO:0007669"/>
    <property type="project" value="InterPro"/>
</dbReference>
<evidence type="ECO:0000256" key="4">
    <source>
        <dbReference type="ARBA" id="ARBA00022475"/>
    </source>
</evidence>
<reference evidence="11 12" key="1">
    <citation type="journal article" date="2009" name="Stand. Genomic Sci.">
        <title>Complete genome sequence of Pirellula staleyi type strain (ATCC 27377).</title>
        <authorList>
            <person name="Clum A."/>
            <person name="Tindall B.J."/>
            <person name="Sikorski J."/>
            <person name="Ivanova N."/>
            <person name="Mavrommatis K."/>
            <person name="Lucas S."/>
            <person name="Glavina del Rio T."/>
            <person name="Nolan M."/>
            <person name="Chen F."/>
            <person name="Tice H."/>
            <person name="Pitluck S."/>
            <person name="Cheng J.F."/>
            <person name="Chertkov O."/>
            <person name="Brettin T."/>
            <person name="Han C."/>
            <person name="Detter J.C."/>
            <person name="Kuske C."/>
            <person name="Bruce D."/>
            <person name="Goodwin L."/>
            <person name="Ovchinikova G."/>
            <person name="Pati A."/>
            <person name="Mikhailova N."/>
            <person name="Chen A."/>
            <person name="Palaniappan K."/>
            <person name="Land M."/>
            <person name="Hauser L."/>
            <person name="Chang Y.J."/>
            <person name="Jeffries C.D."/>
            <person name="Chain P."/>
            <person name="Rohde M."/>
            <person name="Goker M."/>
            <person name="Bristow J."/>
            <person name="Eisen J.A."/>
            <person name="Markowitz V."/>
            <person name="Hugenholtz P."/>
            <person name="Kyrpides N.C."/>
            <person name="Klenk H.P."/>
            <person name="Lapidus A."/>
        </authorList>
    </citation>
    <scope>NUCLEOTIDE SEQUENCE [LARGE SCALE GENOMIC DNA]</scope>
    <source>
        <strain evidence="12">ATCC 27377 / DSM 6068 / ICPB 4128</strain>
    </source>
</reference>
<dbReference type="EMBL" id="CP001848">
    <property type="protein sequence ID" value="ADB17142.1"/>
    <property type="molecule type" value="Genomic_DNA"/>
</dbReference>
<feature type="transmembrane region" description="Helical" evidence="10">
    <location>
        <begin position="107"/>
        <end position="127"/>
    </location>
</feature>
<evidence type="ECO:0000256" key="9">
    <source>
        <dbReference type="ARBA" id="ARBA00031636"/>
    </source>
</evidence>
<dbReference type="GO" id="GO:0015297">
    <property type="term" value="F:antiporter activity"/>
    <property type="evidence" value="ECO:0007669"/>
    <property type="project" value="UniProtKB-KW"/>
</dbReference>
<feature type="transmembrane region" description="Helical" evidence="10">
    <location>
        <begin position="139"/>
        <end position="160"/>
    </location>
</feature>
<dbReference type="CDD" id="cd13133">
    <property type="entry name" value="MATE_like_7"/>
    <property type="match status" value="1"/>
</dbReference>
<accession>D2R4S6</accession>
<evidence type="ECO:0000313" key="11">
    <source>
        <dbReference type="EMBL" id="ADB17142.1"/>
    </source>
</evidence>
<name>D2R4S6_PIRSD</name>
<dbReference type="InterPro" id="IPR050222">
    <property type="entry name" value="MATE_MdtK"/>
</dbReference>
<feature type="transmembrane region" description="Helical" evidence="10">
    <location>
        <begin position="371"/>
        <end position="393"/>
    </location>
</feature>
<evidence type="ECO:0000256" key="1">
    <source>
        <dbReference type="ARBA" id="ARBA00004651"/>
    </source>
</evidence>
<evidence type="ECO:0000256" key="3">
    <source>
        <dbReference type="ARBA" id="ARBA00022449"/>
    </source>
</evidence>
<feature type="transmembrane region" description="Helical" evidence="10">
    <location>
        <begin position="201"/>
        <end position="220"/>
    </location>
</feature>
<dbReference type="AlphaFoldDB" id="D2R4S6"/>
<feature type="transmembrane region" description="Helical" evidence="10">
    <location>
        <begin position="328"/>
        <end position="351"/>
    </location>
</feature>
<comment type="subcellular location">
    <subcellularLocation>
        <location evidence="1">Cell membrane</location>
        <topology evidence="1">Multi-pass membrane protein</topology>
    </subcellularLocation>
</comment>
<feature type="transmembrane region" description="Helical" evidence="10">
    <location>
        <begin position="172"/>
        <end position="195"/>
    </location>
</feature>
<keyword evidence="7" id="KW-0406">Ion transport</keyword>
<keyword evidence="3" id="KW-0050">Antiport</keyword>
<feature type="transmembrane region" description="Helical" evidence="10">
    <location>
        <begin position="400"/>
        <end position="419"/>
    </location>
</feature>
<evidence type="ECO:0000256" key="8">
    <source>
        <dbReference type="ARBA" id="ARBA00023136"/>
    </source>
</evidence>
<dbReference type="OrthoDB" id="9805232at2"/>
<evidence type="ECO:0000256" key="7">
    <source>
        <dbReference type="ARBA" id="ARBA00023065"/>
    </source>
</evidence>
<dbReference type="PIRSF" id="PIRSF006603">
    <property type="entry name" value="DinF"/>
    <property type="match status" value="1"/>
</dbReference>
<sequence length="471" mass="51897">MKSLAADPTRSTETWWNRPCGGRDVLAVAFPLIVSTAFWSVQWFVDRMFLMWYSTEAMSASLPAGMMHWTMLCLPMGVASYCNAFVAQYYGAERYGRIGRAVGQGEIFGWIMTPIFLISIPLASYLFTFSELSQSGLDYFRWMAPGAGAVVLSNAMSSYYTGRGLTWTVMRVNVFGTLVNIVLDYMLVFGVAGLPELGIKGAALATVIANWSNVLIFGWLMSRDENREKFGLAGRLRFDYELAKRMVIYGIPSALPMAVEACAFSLMTMFVYRLGATEAAATGLAFNVNAVAFIPVFGISIAVTTLVGQQLGAGNPKLAARATWTAQVIALCYTGVFAIAYISIPDFFLLAHESGAKDAAEFEEVRALTVILLRFVACYCWFDALQTVFVGALKGAGDTRFVLFTVTIVSGAAVSIGAFGQFKLGWNIFGWWWVLAFWLFTLSAVYCTRFIQGKWQSMRIIEAEPEAVELP</sequence>
<gene>
    <name evidence="11" type="ordered locus">Psta_2473</name>
</gene>
<evidence type="ECO:0000256" key="5">
    <source>
        <dbReference type="ARBA" id="ARBA00022692"/>
    </source>
</evidence>
<dbReference type="GO" id="GO:0006811">
    <property type="term" value="P:monoatomic ion transport"/>
    <property type="evidence" value="ECO:0007669"/>
    <property type="project" value="UniProtKB-KW"/>
</dbReference>